<sequence>MHRNQSVSAHSFAMVPRADIPRSRFNVQTSHKTTFDAGKLVPIYVDEVLPGDTFSLSCTAFGRMATPIFPIMDNLHMDTFFFFVPYRLIWDNWKRFMGEQKNPGDSTDFLVPQVKTPVGGWPIGSLGDYFGLPTVGQVSAGKDVSHSALPLRAYNLIYNEWFRDQNLCVSLLTPTDNGPDFHDTYHVRSRGKRHDYFTSCLPWPQKGPAVALPLGSSADVKWRNAPGNTPTMRYTAGGLAPAGALSALSGGGIQSAGAPGAAIGLDPSGTLYADLSTATAATINAIRTAFQVQKLLERDARGGTRYTEIIRSHFGVVSPDSRLQRPEYLGGSSVPVNIAPVAQTSASAISGSATPQGNLSAIGTLLSKSGFTQSFTEHGVVIGLANIRADLNYQQGMRRMWSRRTRYDFYFPAFANLGEQAVLSKEIYCDGNLADDDVFGYQERWAEYRYHPSLITGRFRSTAASTLDSWHLAQKFATRPVLNDVFIIENPPISRVSAVNTSLTNQFIFDSFFNIKMARPMPMYSVPGAIDHF</sequence>
<dbReference type="InterPro" id="IPR003514">
    <property type="entry name" value="Microviridae_protein_F"/>
</dbReference>
<dbReference type="Gene3D" id="2.60.169.10">
    <property type="entry name" value="Microviridae F protein"/>
    <property type="match status" value="2"/>
</dbReference>
<evidence type="ECO:0000313" key="6">
    <source>
        <dbReference type="EMBL" id="XCD08591.1"/>
    </source>
</evidence>
<dbReference type="EMBL" id="PP511895">
    <property type="protein sequence ID" value="XCD08591.1"/>
    <property type="molecule type" value="Genomic_DNA"/>
</dbReference>
<dbReference type="SUPFAM" id="SSF88645">
    <property type="entry name" value="ssDNA viruses"/>
    <property type="match status" value="1"/>
</dbReference>
<name>A0AAU8BAK8_9VIRU</name>
<dbReference type="Pfam" id="PF02305">
    <property type="entry name" value="Phage_F"/>
    <property type="match status" value="1"/>
</dbReference>
<protein>
    <submittedName>
        <fullName evidence="6">Major capsid protein</fullName>
    </submittedName>
</protein>
<keyword evidence="3" id="KW-1140">T=1 icosahedral capsid protein</keyword>
<evidence type="ECO:0000256" key="2">
    <source>
        <dbReference type="ARBA" id="ARBA00009963"/>
    </source>
</evidence>
<evidence type="ECO:0000256" key="3">
    <source>
        <dbReference type="ARBA" id="ARBA00022431"/>
    </source>
</evidence>
<comment type="subcellular location">
    <subcellularLocation>
        <location evidence="1">Virion</location>
    </subcellularLocation>
</comment>
<dbReference type="GO" id="GO:0039615">
    <property type="term" value="C:T=1 icosahedral viral capsid"/>
    <property type="evidence" value="ECO:0007669"/>
    <property type="project" value="UniProtKB-KW"/>
</dbReference>
<organism evidence="6">
    <name type="scientific">Dulem virus 103</name>
    <dbReference type="NCBI Taxonomy" id="3145580"/>
    <lineage>
        <taxon>Viruses</taxon>
        <taxon>Monodnaviria</taxon>
        <taxon>Sangervirae</taxon>
        <taxon>Phixviricota</taxon>
        <taxon>Malgrandaviricetes</taxon>
        <taxon>Petitvirales</taxon>
        <taxon>Microviridae</taxon>
        <taxon>Microvirus</taxon>
    </lineage>
</organism>
<proteinExistence type="inferred from homology"/>
<dbReference type="InterPro" id="IPR016184">
    <property type="entry name" value="Capsid/spike_ssDNA_virus"/>
</dbReference>
<dbReference type="InterPro" id="IPR037002">
    <property type="entry name" value="Microviridae_protein_F_sf"/>
</dbReference>
<evidence type="ECO:0000256" key="4">
    <source>
        <dbReference type="ARBA" id="ARBA00022561"/>
    </source>
</evidence>
<dbReference type="GO" id="GO:0005198">
    <property type="term" value="F:structural molecule activity"/>
    <property type="evidence" value="ECO:0007669"/>
    <property type="project" value="InterPro"/>
</dbReference>
<keyword evidence="5" id="KW-0946">Virion</keyword>
<evidence type="ECO:0000256" key="5">
    <source>
        <dbReference type="ARBA" id="ARBA00022844"/>
    </source>
</evidence>
<comment type="similarity">
    <text evidence="2">Belongs to the microviridae F protein family.</text>
</comment>
<accession>A0AAU8BAK8</accession>
<reference evidence="6" key="1">
    <citation type="submission" date="2024-03" db="EMBL/GenBank/DDBJ databases">
        <title>Diverse circular DNA viruses in blood, oral, and fecal samples of captive lemurs.</title>
        <authorList>
            <person name="Paietta E.N."/>
            <person name="Kraberger S."/>
            <person name="Lund M.C."/>
            <person name="Custer J.M."/>
            <person name="Vargas K.M."/>
            <person name="Ehmke E.E."/>
            <person name="Yoder A.D."/>
            <person name="Varsani A."/>
        </authorList>
    </citation>
    <scope>NUCLEOTIDE SEQUENCE</scope>
    <source>
        <strain evidence="6">Duke_43SS_81</strain>
    </source>
</reference>
<evidence type="ECO:0000256" key="1">
    <source>
        <dbReference type="ARBA" id="ARBA00004328"/>
    </source>
</evidence>
<keyword evidence="4" id="KW-0167">Capsid protein</keyword>